<dbReference type="EMBL" id="BGZK01000655">
    <property type="protein sequence ID" value="GBP54827.1"/>
    <property type="molecule type" value="Genomic_DNA"/>
</dbReference>
<organism evidence="1 2">
    <name type="scientific">Eumeta variegata</name>
    <name type="common">Bagworm moth</name>
    <name type="synonym">Eumeta japonica</name>
    <dbReference type="NCBI Taxonomy" id="151549"/>
    <lineage>
        <taxon>Eukaryota</taxon>
        <taxon>Metazoa</taxon>
        <taxon>Ecdysozoa</taxon>
        <taxon>Arthropoda</taxon>
        <taxon>Hexapoda</taxon>
        <taxon>Insecta</taxon>
        <taxon>Pterygota</taxon>
        <taxon>Neoptera</taxon>
        <taxon>Endopterygota</taxon>
        <taxon>Lepidoptera</taxon>
        <taxon>Glossata</taxon>
        <taxon>Ditrysia</taxon>
        <taxon>Tineoidea</taxon>
        <taxon>Psychidae</taxon>
        <taxon>Oiketicinae</taxon>
        <taxon>Eumeta</taxon>
    </lineage>
</organism>
<sequence>MRRCARSLSAAGVLNQDSFILASVSPRAPNASAHCSKGNTKKNGVLSGIKSLRLQTSVCGGAAVCSRVSVDTSQQFCYKVNV</sequence>
<comment type="caution">
    <text evidence="1">The sequence shown here is derived from an EMBL/GenBank/DDBJ whole genome shotgun (WGS) entry which is preliminary data.</text>
</comment>
<accession>A0A4C1WXJ5</accession>
<name>A0A4C1WXJ5_EUMVA</name>
<evidence type="ECO:0000313" key="2">
    <source>
        <dbReference type="Proteomes" id="UP000299102"/>
    </source>
</evidence>
<keyword evidence="2" id="KW-1185">Reference proteome</keyword>
<protein>
    <submittedName>
        <fullName evidence="1">Uncharacterized protein</fullName>
    </submittedName>
</protein>
<dbReference type="AlphaFoldDB" id="A0A4C1WXJ5"/>
<gene>
    <name evidence="1" type="ORF">EVAR_87900_1</name>
</gene>
<dbReference type="Proteomes" id="UP000299102">
    <property type="component" value="Unassembled WGS sequence"/>
</dbReference>
<evidence type="ECO:0000313" key="1">
    <source>
        <dbReference type="EMBL" id="GBP54827.1"/>
    </source>
</evidence>
<proteinExistence type="predicted"/>
<reference evidence="1 2" key="1">
    <citation type="journal article" date="2019" name="Commun. Biol.">
        <title>The bagworm genome reveals a unique fibroin gene that provides high tensile strength.</title>
        <authorList>
            <person name="Kono N."/>
            <person name="Nakamura H."/>
            <person name="Ohtoshi R."/>
            <person name="Tomita M."/>
            <person name="Numata K."/>
            <person name="Arakawa K."/>
        </authorList>
    </citation>
    <scope>NUCLEOTIDE SEQUENCE [LARGE SCALE GENOMIC DNA]</scope>
</reference>